<name>A0A381YK15_9ZZZZ</name>
<dbReference type="GO" id="GO:0008235">
    <property type="term" value="F:metalloexopeptidase activity"/>
    <property type="evidence" value="ECO:0007669"/>
    <property type="project" value="InterPro"/>
</dbReference>
<protein>
    <recommendedName>
        <fullName evidence="1">Peptidase M28 domain-containing protein</fullName>
    </recommendedName>
</protein>
<dbReference type="Pfam" id="PF04389">
    <property type="entry name" value="Peptidase_M28"/>
    <property type="match status" value="1"/>
</dbReference>
<reference evidence="2" key="1">
    <citation type="submission" date="2018-05" db="EMBL/GenBank/DDBJ databases">
        <authorList>
            <person name="Lanie J.A."/>
            <person name="Ng W.-L."/>
            <person name="Kazmierczak K.M."/>
            <person name="Andrzejewski T.M."/>
            <person name="Davidsen T.M."/>
            <person name="Wayne K.J."/>
            <person name="Tettelin H."/>
            <person name="Glass J.I."/>
            <person name="Rusch D."/>
            <person name="Podicherti R."/>
            <person name="Tsui H.-C.T."/>
            <person name="Winkler M.E."/>
        </authorList>
    </citation>
    <scope>NUCLEOTIDE SEQUENCE</scope>
</reference>
<dbReference type="InterPro" id="IPR046450">
    <property type="entry name" value="PA_dom_sf"/>
</dbReference>
<feature type="domain" description="Peptidase M28" evidence="1">
    <location>
        <begin position="275"/>
        <end position="477"/>
    </location>
</feature>
<evidence type="ECO:0000313" key="2">
    <source>
        <dbReference type="EMBL" id="SVA77374.1"/>
    </source>
</evidence>
<accession>A0A381YK15</accession>
<evidence type="ECO:0000259" key="1">
    <source>
        <dbReference type="Pfam" id="PF04389"/>
    </source>
</evidence>
<dbReference type="Gene3D" id="3.50.30.30">
    <property type="match status" value="1"/>
</dbReference>
<dbReference type="PANTHER" id="PTHR12147">
    <property type="entry name" value="METALLOPEPTIDASE M28 FAMILY MEMBER"/>
    <property type="match status" value="1"/>
</dbReference>
<proteinExistence type="predicted"/>
<dbReference type="InterPro" id="IPR007484">
    <property type="entry name" value="Peptidase_M28"/>
</dbReference>
<dbReference type="PANTHER" id="PTHR12147:SF26">
    <property type="entry name" value="PEPTIDASE M28 DOMAIN-CONTAINING PROTEIN"/>
    <property type="match status" value="1"/>
</dbReference>
<dbReference type="SUPFAM" id="SSF53187">
    <property type="entry name" value="Zn-dependent exopeptidases"/>
    <property type="match status" value="1"/>
</dbReference>
<dbReference type="InterPro" id="IPR045175">
    <property type="entry name" value="M28_fam"/>
</dbReference>
<sequence length="507" mass="56365">MASISSSDLEAHLTFLASDVTEGRATGEPGLQIAAEYIASQFRRLGLTPLGHNKSYFQRYELLKTKLGEDNELSLLVDHGSGSVREKFQYKEDFFISPRGLTGSIEIQAPVVFGGYGITAKEFGYNDYSNIVVKNSIVLIIDGEPELDNPNLFNGSKNTRYSDLRQKLDAAKSNGAAAILVASNPRSDELFSDKFKRWKNWLRREGMSLPSSAATVPVFTISEPTADRIVATSGKTLRELQVELESEGTSNSQALPGSYIKLNVDLEKKAITSQNVVGYFPGSDPYIGQETVVVSAHYDHVGKNSEGKIYYGADDNGTGTSTLMEVAEAIVRNNVSPKRGFLFLAVSGEERGLLGSKHYVTKPLIPLNNTVADLNIDMVGRNAPDSVYIIGSNMISRDLHEMNEYAASRLDDISLNYRYNSKDDPERFYYRSDHYNFAQHGIPIIFYFAGVHEDYHKITDTVDKINFLKMAKVTRLVYLTGWSVANNNTRPRKNAGQLPKLPDQIKY</sequence>
<organism evidence="2">
    <name type="scientific">marine metagenome</name>
    <dbReference type="NCBI Taxonomy" id="408172"/>
    <lineage>
        <taxon>unclassified sequences</taxon>
        <taxon>metagenomes</taxon>
        <taxon>ecological metagenomes</taxon>
    </lineage>
</organism>
<gene>
    <name evidence="2" type="ORF">METZ01_LOCUS130228</name>
</gene>
<dbReference type="Gene3D" id="3.40.630.10">
    <property type="entry name" value="Zn peptidases"/>
    <property type="match status" value="2"/>
</dbReference>
<dbReference type="SUPFAM" id="SSF52025">
    <property type="entry name" value="PA domain"/>
    <property type="match status" value="1"/>
</dbReference>
<dbReference type="GO" id="GO:0006508">
    <property type="term" value="P:proteolysis"/>
    <property type="evidence" value="ECO:0007669"/>
    <property type="project" value="InterPro"/>
</dbReference>
<dbReference type="EMBL" id="UINC01018423">
    <property type="protein sequence ID" value="SVA77374.1"/>
    <property type="molecule type" value="Genomic_DNA"/>
</dbReference>
<dbReference type="CDD" id="cd03877">
    <property type="entry name" value="M28_like"/>
    <property type="match status" value="1"/>
</dbReference>
<dbReference type="AlphaFoldDB" id="A0A381YK15"/>